<dbReference type="EMBL" id="POUW01000007">
    <property type="protein sequence ID" value="PNG03981.1"/>
    <property type="molecule type" value="Genomic_DNA"/>
</dbReference>
<reference evidence="1 2" key="1">
    <citation type="submission" date="2018-01" db="EMBL/GenBank/DDBJ databases">
        <title>Denitrification phenotypes of diverse strains of Pseudomonas stutzeri.</title>
        <authorList>
            <person name="Milligan D.A."/>
            <person name="Bergaust L."/>
            <person name="Bakken L.R."/>
            <person name="Frostegard A."/>
        </authorList>
    </citation>
    <scope>NUCLEOTIDE SEQUENCE [LARGE SCALE GENOMIC DNA]</scope>
    <source>
        <strain evidence="1 2">28a3</strain>
    </source>
</reference>
<dbReference type="RefSeq" id="WP_021208498.1">
    <property type="nucleotide sequence ID" value="NZ_JAMOIG010000011.1"/>
</dbReference>
<gene>
    <name evidence="1" type="ORF">CXL00_17510</name>
</gene>
<evidence type="ECO:0000313" key="1">
    <source>
        <dbReference type="EMBL" id="PNG03981.1"/>
    </source>
</evidence>
<evidence type="ECO:0000313" key="2">
    <source>
        <dbReference type="Proteomes" id="UP000235897"/>
    </source>
</evidence>
<accession>A0A2N8SNC4</accession>
<dbReference type="OrthoDB" id="7009169at2"/>
<organism evidence="1 2">
    <name type="scientific">Stutzerimonas stutzeri</name>
    <name type="common">Pseudomonas stutzeri</name>
    <dbReference type="NCBI Taxonomy" id="316"/>
    <lineage>
        <taxon>Bacteria</taxon>
        <taxon>Pseudomonadati</taxon>
        <taxon>Pseudomonadota</taxon>
        <taxon>Gammaproteobacteria</taxon>
        <taxon>Pseudomonadales</taxon>
        <taxon>Pseudomonadaceae</taxon>
        <taxon>Stutzerimonas</taxon>
    </lineage>
</organism>
<sequence>MNTEAYDLATFSREHSKYLAAIMRAIQLDAKHNEGRNGADLAALAQYLADDMNGYMDSEAERIRREGGK</sequence>
<name>A0A2N8SNC4_STUST</name>
<comment type="caution">
    <text evidence="1">The sequence shown here is derived from an EMBL/GenBank/DDBJ whole genome shotgun (WGS) entry which is preliminary data.</text>
</comment>
<proteinExistence type="predicted"/>
<dbReference type="AlphaFoldDB" id="A0A2N8SNC4"/>
<protein>
    <submittedName>
        <fullName evidence="1">Uncharacterized protein</fullName>
    </submittedName>
</protein>
<dbReference type="Proteomes" id="UP000235897">
    <property type="component" value="Unassembled WGS sequence"/>
</dbReference>